<dbReference type="NCBIfam" id="TIGR01560">
    <property type="entry name" value="put_DNA_pack"/>
    <property type="match status" value="1"/>
</dbReference>
<proteinExistence type="predicted"/>
<comment type="caution">
    <text evidence="1">The sequence shown here is derived from an EMBL/GenBank/DDBJ whole genome shotgun (WGS) entry which is preliminary data.</text>
</comment>
<organism evidence="1 2">
    <name type="scientific">Secundilactobacillus pentosiphilus</name>
    <dbReference type="NCBI Taxonomy" id="1714682"/>
    <lineage>
        <taxon>Bacteria</taxon>
        <taxon>Bacillati</taxon>
        <taxon>Bacillota</taxon>
        <taxon>Bacilli</taxon>
        <taxon>Lactobacillales</taxon>
        <taxon>Lactobacillaceae</taxon>
        <taxon>Secundilactobacillus</taxon>
    </lineage>
</organism>
<protein>
    <submittedName>
        <fullName evidence="1">Phage protein DNA packaging protein</fullName>
    </submittedName>
</protein>
<dbReference type="InterPro" id="IPR006450">
    <property type="entry name" value="Phage_HK97_gp6-like"/>
</dbReference>
<dbReference type="Gene3D" id="1.10.3230.30">
    <property type="entry name" value="Phage gp6-like head-tail connector protein"/>
    <property type="match status" value="1"/>
</dbReference>
<dbReference type="CDD" id="cd08054">
    <property type="entry name" value="gp6"/>
    <property type="match status" value="1"/>
</dbReference>
<dbReference type="Pfam" id="PF05135">
    <property type="entry name" value="Phage_connect_1"/>
    <property type="match status" value="1"/>
</dbReference>
<dbReference type="OrthoDB" id="2309126at2"/>
<sequence length="115" mass="12878">MADETDELLDDLKLSLRIDGDDDDSLLNRLLSAARSNIVGKVGNNITGFYDHNDEFNWAVMLLASHWYINRSATDDVERYETPIALEDLTLSLKELYLVAERGVDDGQTDSGISI</sequence>
<dbReference type="AlphaFoldDB" id="A0A1Z5IZI4"/>
<gene>
    <name evidence="1" type="ORF">IWT25_02296</name>
</gene>
<evidence type="ECO:0000313" key="1">
    <source>
        <dbReference type="EMBL" id="GAX06948.1"/>
    </source>
</evidence>
<dbReference type="Proteomes" id="UP000198414">
    <property type="component" value="Unassembled WGS sequence"/>
</dbReference>
<dbReference type="InterPro" id="IPR021146">
    <property type="entry name" value="Phage_gp6-like_head-tail"/>
</dbReference>
<reference evidence="1 2" key="1">
    <citation type="submission" date="2015-11" db="EMBL/GenBank/DDBJ databases">
        <title>Draft genome sequences of new species of the genus Lactobacillus isolated from orchardgrass silage.</title>
        <authorList>
            <person name="Tohno M."/>
            <person name="Tanizawa Y."/>
            <person name="Arita M."/>
        </authorList>
    </citation>
    <scope>NUCLEOTIDE SEQUENCE [LARGE SCALE GENOMIC DNA]</scope>
    <source>
        <strain evidence="1 2">IWT25</strain>
    </source>
</reference>
<evidence type="ECO:0000313" key="2">
    <source>
        <dbReference type="Proteomes" id="UP000198414"/>
    </source>
</evidence>
<dbReference type="EMBL" id="BCMI01000031">
    <property type="protein sequence ID" value="GAX06948.1"/>
    <property type="molecule type" value="Genomic_DNA"/>
</dbReference>
<accession>A0A1Z5IZI4</accession>
<name>A0A1Z5IZI4_9LACO</name>
<dbReference type="RefSeq" id="WP_089121860.1">
    <property type="nucleotide sequence ID" value="NZ_BCMI01000031.1"/>
</dbReference>